<gene>
    <name evidence="8" type="ORF">IAA73_09005</name>
</gene>
<feature type="transmembrane region" description="Helical" evidence="6">
    <location>
        <begin position="7"/>
        <end position="29"/>
    </location>
</feature>
<sequence length="380" mass="40881">MNYKKILPILLCFFAMGFVDLVGIATNYVKADLQLSDTAANIFPSLVFFWFLICSVPTGVLMNKIGRKNTVLISLVVTFASLMLPVFGEGYWLMLISFSLLGIGNALMQVSLNPLVSNVITGDKLASSLTLGQFVKAIASFIAPLIAAWGAASFGYWRILFPIFGVISLLAIIILWGTSITREHVDSNNSGFKACFALLGDMSILLAFLGIMCHVGIDVGTNVTAPKLLIERLGMTLEEAGFATSVYFLFRTIGCLSGTFILAKTSAKGFFAVSTLLMLAGMCGLFFADTLILIYICVALIGFGNSNIFPIILSQAMMHKPEKKNEVSGLMIMGLFGGTLFPLAMGMASDAIASQVGAVTVMMVGVVYLCLMTFRIKKSV</sequence>
<dbReference type="EMBL" id="JADIMG010000084">
    <property type="protein sequence ID" value="MBO8460455.1"/>
    <property type="molecule type" value="Genomic_DNA"/>
</dbReference>
<protein>
    <submittedName>
        <fullName evidence="8">MFS transporter</fullName>
    </submittedName>
</protein>
<keyword evidence="5 6" id="KW-0472">Membrane</keyword>
<evidence type="ECO:0000256" key="2">
    <source>
        <dbReference type="ARBA" id="ARBA00022475"/>
    </source>
</evidence>
<feature type="transmembrane region" description="Helical" evidence="6">
    <location>
        <begin position="242"/>
        <end position="263"/>
    </location>
</feature>
<dbReference type="Gene3D" id="1.20.1250.20">
    <property type="entry name" value="MFS general substrate transporter like domains"/>
    <property type="match status" value="2"/>
</dbReference>
<name>A0A9D9HUV9_9BACT</name>
<feature type="transmembrane region" description="Helical" evidence="6">
    <location>
        <begin position="41"/>
        <end position="62"/>
    </location>
</feature>
<evidence type="ECO:0000256" key="5">
    <source>
        <dbReference type="ARBA" id="ARBA00023136"/>
    </source>
</evidence>
<feature type="transmembrane region" description="Helical" evidence="6">
    <location>
        <begin position="325"/>
        <end position="345"/>
    </location>
</feature>
<evidence type="ECO:0000313" key="9">
    <source>
        <dbReference type="Proteomes" id="UP000823641"/>
    </source>
</evidence>
<feature type="transmembrane region" description="Helical" evidence="6">
    <location>
        <begin position="293"/>
        <end position="313"/>
    </location>
</feature>
<dbReference type="GO" id="GO:0022857">
    <property type="term" value="F:transmembrane transporter activity"/>
    <property type="evidence" value="ECO:0007669"/>
    <property type="project" value="InterPro"/>
</dbReference>
<dbReference type="InterPro" id="IPR050375">
    <property type="entry name" value="MFS_TsgA-like"/>
</dbReference>
<feature type="transmembrane region" description="Helical" evidence="6">
    <location>
        <begin position="93"/>
        <end position="116"/>
    </location>
</feature>
<dbReference type="PROSITE" id="PS50850">
    <property type="entry name" value="MFS"/>
    <property type="match status" value="1"/>
</dbReference>
<reference evidence="8" key="1">
    <citation type="submission" date="2020-10" db="EMBL/GenBank/DDBJ databases">
        <authorList>
            <person name="Gilroy R."/>
        </authorList>
    </citation>
    <scope>NUCLEOTIDE SEQUENCE</scope>
    <source>
        <strain evidence="8">G3-3990</strain>
    </source>
</reference>
<comment type="subcellular location">
    <subcellularLocation>
        <location evidence="1">Cell inner membrane</location>
        <topology evidence="1">Multi-pass membrane protein</topology>
    </subcellularLocation>
</comment>
<evidence type="ECO:0000313" key="8">
    <source>
        <dbReference type="EMBL" id="MBO8460455.1"/>
    </source>
</evidence>
<keyword evidence="4 6" id="KW-1133">Transmembrane helix</keyword>
<dbReference type="InterPro" id="IPR036259">
    <property type="entry name" value="MFS_trans_sf"/>
</dbReference>
<feature type="domain" description="Major facilitator superfamily (MFS) profile" evidence="7">
    <location>
        <begin position="1"/>
        <end position="380"/>
    </location>
</feature>
<dbReference type="InterPro" id="IPR011701">
    <property type="entry name" value="MFS"/>
</dbReference>
<dbReference type="SUPFAM" id="SSF103473">
    <property type="entry name" value="MFS general substrate transporter"/>
    <property type="match status" value="1"/>
</dbReference>
<evidence type="ECO:0000259" key="7">
    <source>
        <dbReference type="PROSITE" id="PS50850"/>
    </source>
</evidence>
<comment type="caution">
    <text evidence="8">The sequence shown here is derived from an EMBL/GenBank/DDBJ whole genome shotgun (WGS) entry which is preliminary data.</text>
</comment>
<feature type="transmembrane region" description="Helical" evidence="6">
    <location>
        <begin position="155"/>
        <end position="176"/>
    </location>
</feature>
<dbReference type="GO" id="GO:0005886">
    <property type="term" value="C:plasma membrane"/>
    <property type="evidence" value="ECO:0007669"/>
    <property type="project" value="UniProtKB-SubCell"/>
</dbReference>
<accession>A0A9D9HUV9</accession>
<dbReference type="PANTHER" id="PTHR43702">
    <property type="entry name" value="L-FUCOSE-PROTON SYMPORTER"/>
    <property type="match status" value="1"/>
</dbReference>
<feature type="transmembrane region" description="Helical" evidence="6">
    <location>
        <begin position="270"/>
        <end position="287"/>
    </location>
</feature>
<dbReference type="Proteomes" id="UP000823641">
    <property type="component" value="Unassembled WGS sequence"/>
</dbReference>
<organism evidence="8 9">
    <name type="scientific">Candidatus Gallipaludibacter merdavium</name>
    <dbReference type="NCBI Taxonomy" id="2840839"/>
    <lineage>
        <taxon>Bacteria</taxon>
        <taxon>Pseudomonadati</taxon>
        <taxon>Bacteroidota</taxon>
        <taxon>Bacteroidia</taxon>
        <taxon>Bacteroidales</taxon>
        <taxon>Candidatus Gallipaludibacter</taxon>
    </lineage>
</organism>
<evidence type="ECO:0000256" key="6">
    <source>
        <dbReference type="SAM" id="Phobius"/>
    </source>
</evidence>
<evidence type="ECO:0000256" key="3">
    <source>
        <dbReference type="ARBA" id="ARBA00022692"/>
    </source>
</evidence>
<dbReference type="Pfam" id="PF07690">
    <property type="entry name" value="MFS_1"/>
    <property type="match status" value="1"/>
</dbReference>
<dbReference type="AlphaFoldDB" id="A0A9D9HUV9"/>
<evidence type="ECO:0000256" key="4">
    <source>
        <dbReference type="ARBA" id="ARBA00022989"/>
    </source>
</evidence>
<feature type="transmembrane region" description="Helical" evidence="6">
    <location>
        <begin position="128"/>
        <end position="149"/>
    </location>
</feature>
<reference evidence="8" key="2">
    <citation type="journal article" date="2021" name="PeerJ">
        <title>Extensive microbial diversity within the chicken gut microbiome revealed by metagenomics and culture.</title>
        <authorList>
            <person name="Gilroy R."/>
            <person name="Ravi A."/>
            <person name="Getino M."/>
            <person name="Pursley I."/>
            <person name="Horton D.L."/>
            <person name="Alikhan N.F."/>
            <person name="Baker D."/>
            <person name="Gharbi K."/>
            <person name="Hall N."/>
            <person name="Watson M."/>
            <person name="Adriaenssens E.M."/>
            <person name="Foster-Nyarko E."/>
            <person name="Jarju S."/>
            <person name="Secka A."/>
            <person name="Antonio M."/>
            <person name="Oren A."/>
            <person name="Chaudhuri R.R."/>
            <person name="La Ragione R."/>
            <person name="Hildebrand F."/>
            <person name="Pallen M.J."/>
        </authorList>
    </citation>
    <scope>NUCLEOTIDE SEQUENCE</scope>
    <source>
        <strain evidence="8">G3-3990</strain>
    </source>
</reference>
<feature type="transmembrane region" description="Helical" evidence="6">
    <location>
        <begin position="196"/>
        <end position="217"/>
    </location>
</feature>
<evidence type="ECO:0000256" key="1">
    <source>
        <dbReference type="ARBA" id="ARBA00004429"/>
    </source>
</evidence>
<feature type="transmembrane region" description="Helical" evidence="6">
    <location>
        <begin position="351"/>
        <end position="374"/>
    </location>
</feature>
<dbReference type="InterPro" id="IPR020846">
    <property type="entry name" value="MFS_dom"/>
</dbReference>
<feature type="transmembrane region" description="Helical" evidence="6">
    <location>
        <begin position="69"/>
        <end position="87"/>
    </location>
</feature>
<keyword evidence="2" id="KW-1003">Cell membrane</keyword>
<dbReference type="PANTHER" id="PTHR43702:SF3">
    <property type="entry name" value="PROTEIN TSGA"/>
    <property type="match status" value="1"/>
</dbReference>
<keyword evidence="3 6" id="KW-0812">Transmembrane</keyword>
<proteinExistence type="predicted"/>